<keyword evidence="2" id="KW-1185">Reference proteome</keyword>
<dbReference type="Proteomes" id="UP000198824">
    <property type="component" value="Unassembled WGS sequence"/>
</dbReference>
<reference evidence="1 2" key="1">
    <citation type="submission" date="2016-10" db="EMBL/GenBank/DDBJ databases">
        <authorList>
            <person name="de Groot N.N."/>
        </authorList>
    </citation>
    <scope>NUCLEOTIDE SEQUENCE [LARGE SCALE GENOMIC DNA]</scope>
    <source>
        <strain evidence="1 2">S5-249</strain>
    </source>
</reference>
<dbReference type="STRING" id="1166337.SAMN05192580_0703"/>
<dbReference type="PANTHER" id="PTHR36439:SF1">
    <property type="entry name" value="DUF1697 DOMAIN-CONTAINING PROTEIN"/>
    <property type="match status" value="1"/>
</dbReference>
<dbReference type="Gene3D" id="3.30.70.1280">
    <property type="entry name" value="SP0830-like domains"/>
    <property type="match status" value="1"/>
</dbReference>
<proteinExistence type="predicted"/>
<organism evidence="1 2">
    <name type="scientific">Sphingomonas jatrophae</name>
    <dbReference type="NCBI Taxonomy" id="1166337"/>
    <lineage>
        <taxon>Bacteria</taxon>
        <taxon>Pseudomonadati</taxon>
        <taxon>Pseudomonadota</taxon>
        <taxon>Alphaproteobacteria</taxon>
        <taxon>Sphingomonadales</taxon>
        <taxon>Sphingomonadaceae</taxon>
        <taxon>Sphingomonas</taxon>
    </lineage>
</organism>
<dbReference type="InterPro" id="IPR012545">
    <property type="entry name" value="DUF1697"/>
</dbReference>
<dbReference type="PANTHER" id="PTHR36439">
    <property type="entry name" value="BLL4334 PROTEIN"/>
    <property type="match status" value="1"/>
</dbReference>
<dbReference type="OrthoDB" id="9806494at2"/>
<accession>A0A1I6JR35</accession>
<dbReference type="AlphaFoldDB" id="A0A1I6JR35"/>
<dbReference type="SUPFAM" id="SSF160379">
    <property type="entry name" value="SP0830-like"/>
    <property type="match status" value="1"/>
</dbReference>
<dbReference type="Pfam" id="PF08002">
    <property type="entry name" value="DUF1697"/>
    <property type="match status" value="1"/>
</dbReference>
<evidence type="ECO:0000313" key="2">
    <source>
        <dbReference type="Proteomes" id="UP000198824"/>
    </source>
</evidence>
<protein>
    <submittedName>
        <fullName evidence="1">Uncharacterized conserved protein, DUF1697 family</fullName>
    </submittedName>
</protein>
<dbReference type="PIRSF" id="PIRSF008502">
    <property type="entry name" value="UCP008502"/>
    <property type="match status" value="1"/>
</dbReference>
<dbReference type="RefSeq" id="WP_093310749.1">
    <property type="nucleotide sequence ID" value="NZ_FOZG01000001.1"/>
</dbReference>
<sequence length="177" mass="18745">MDRFIVLFRSINAGIKLPMAEARACLAAEGFANVRSYIASGNILVDADGDGEAVEIRVERAVARDMGVTVQAIVRTAASWSELAAANPLPDAARDRPNLLHLCLSKRPLAPDTAATLQPRLASHEALAQAGGGLWIDYGDGVARSRLTPTALDKAAGSTVTARNWNTVLKLLAMAQE</sequence>
<gene>
    <name evidence="1" type="ORF">SAMN05192580_0703</name>
</gene>
<evidence type="ECO:0000313" key="1">
    <source>
        <dbReference type="EMBL" id="SFR81427.1"/>
    </source>
</evidence>
<dbReference type="EMBL" id="FOZG01000001">
    <property type="protein sequence ID" value="SFR81427.1"/>
    <property type="molecule type" value="Genomic_DNA"/>
</dbReference>
<name>A0A1I6JR35_9SPHN</name>